<accession>A0AAE1AC35</accession>
<comment type="caution">
    <text evidence="1">The sequence shown here is derived from an EMBL/GenBank/DDBJ whole genome shotgun (WGS) entry which is preliminary data.</text>
</comment>
<sequence length="208" mass="23179">MRELSTEPQAVELIGPVPSLALEPVTRYRAVTQLGWTASPGAALAQCLTNLKHLKHINRAPVEQGEVVKLRLTQSRTTDAKSLQTFQFRFPSSSEPCERTAQSMTKSRFKHYTLSTSHGRDWGRLGETSCGYSSVSSPLITSKAQGDLRNRKYSLYYRVVSKREARFSDAVILALRCPPVLYRHFKQLSLISVTACTATGLGLSQFLE</sequence>
<dbReference type="AlphaFoldDB" id="A0AAE1AC35"/>
<proteinExistence type="predicted"/>
<name>A0AAE1AC35_9GAST</name>
<keyword evidence="2" id="KW-1185">Reference proteome</keyword>
<organism evidence="1 2">
    <name type="scientific">Elysia crispata</name>
    <name type="common">lettuce slug</name>
    <dbReference type="NCBI Taxonomy" id="231223"/>
    <lineage>
        <taxon>Eukaryota</taxon>
        <taxon>Metazoa</taxon>
        <taxon>Spiralia</taxon>
        <taxon>Lophotrochozoa</taxon>
        <taxon>Mollusca</taxon>
        <taxon>Gastropoda</taxon>
        <taxon>Heterobranchia</taxon>
        <taxon>Euthyneura</taxon>
        <taxon>Panpulmonata</taxon>
        <taxon>Sacoglossa</taxon>
        <taxon>Placobranchoidea</taxon>
        <taxon>Plakobranchidae</taxon>
        <taxon>Elysia</taxon>
    </lineage>
</organism>
<reference evidence="1" key="1">
    <citation type="journal article" date="2023" name="G3 (Bethesda)">
        <title>A reference genome for the long-term kleptoplast-retaining sea slug Elysia crispata morphotype clarki.</title>
        <authorList>
            <person name="Eastman K.E."/>
            <person name="Pendleton A.L."/>
            <person name="Shaikh M.A."/>
            <person name="Suttiyut T."/>
            <person name="Ogas R."/>
            <person name="Tomko P."/>
            <person name="Gavelis G."/>
            <person name="Widhalm J.R."/>
            <person name="Wisecaver J.H."/>
        </authorList>
    </citation>
    <scope>NUCLEOTIDE SEQUENCE</scope>
    <source>
        <strain evidence="1">ECLA1</strain>
    </source>
</reference>
<dbReference type="EMBL" id="JAWDGP010002165">
    <property type="protein sequence ID" value="KAK3785139.1"/>
    <property type="molecule type" value="Genomic_DNA"/>
</dbReference>
<gene>
    <name evidence="1" type="ORF">RRG08_021939</name>
</gene>
<evidence type="ECO:0000313" key="2">
    <source>
        <dbReference type="Proteomes" id="UP001283361"/>
    </source>
</evidence>
<protein>
    <submittedName>
        <fullName evidence="1">Uncharacterized protein</fullName>
    </submittedName>
</protein>
<dbReference type="Proteomes" id="UP001283361">
    <property type="component" value="Unassembled WGS sequence"/>
</dbReference>
<evidence type="ECO:0000313" key="1">
    <source>
        <dbReference type="EMBL" id="KAK3785139.1"/>
    </source>
</evidence>